<evidence type="ECO:0000313" key="1">
    <source>
        <dbReference type="EMBL" id="SDP18100.1"/>
    </source>
</evidence>
<dbReference type="EMBL" id="LT629710">
    <property type="protein sequence ID" value="SDP18100.1"/>
    <property type="molecule type" value="Genomic_DNA"/>
</dbReference>
<proteinExistence type="predicted"/>
<keyword evidence="2" id="KW-1185">Reference proteome</keyword>
<evidence type="ECO:0000313" key="2">
    <source>
        <dbReference type="Proteomes" id="UP000198741"/>
    </source>
</evidence>
<dbReference type="Proteomes" id="UP000198741">
    <property type="component" value="Chromosome I"/>
</dbReference>
<protein>
    <submittedName>
        <fullName evidence="1">Uncharacterized protein</fullName>
    </submittedName>
</protein>
<organism evidence="1 2">
    <name type="scientific">Nakamurella panacisegetis</name>
    <dbReference type="NCBI Taxonomy" id="1090615"/>
    <lineage>
        <taxon>Bacteria</taxon>
        <taxon>Bacillati</taxon>
        <taxon>Actinomycetota</taxon>
        <taxon>Actinomycetes</taxon>
        <taxon>Nakamurellales</taxon>
        <taxon>Nakamurellaceae</taxon>
        <taxon>Nakamurella</taxon>
    </lineage>
</organism>
<name>A0A1H0QLM2_9ACTN</name>
<dbReference type="AlphaFoldDB" id="A0A1H0QLM2"/>
<sequence length="88" mass="9812">MLSGSRAWIGYLDETNIMGPNAVEQLPDPQKGWHVTYVADRESEPVHGPTFASFGEVLAWAEAHTPDNIVFQDERGRSFDPADRPDLT</sequence>
<dbReference type="RefSeq" id="WP_090477361.1">
    <property type="nucleotide sequence ID" value="NZ_LT629710.1"/>
</dbReference>
<gene>
    <name evidence="1" type="ORF">SAMN04515671_3144</name>
</gene>
<reference evidence="1 2" key="1">
    <citation type="submission" date="2016-10" db="EMBL/GenBank/DDBJ databases">
        <authorList>
            <person name="de Groot N.N."/>
        </authorList>
    </citation>
    <scope>NUCLEOTIDE SEQUENCE [LARGE SCALE GENOMIC DNA]</scope>
    <source>
        <strain evidence="2">P4-7,KCTC 19426,CECT 7604</strain>
    </source>
</reference>
<accession>A0A1H0QLM2</accession>